<evidence type="ECO:0000313" key="2">
    <source>
        <dbReference type="EMBL" id="TYA57329.1"/>
    </source>
</evidence>
<dbReference type="RefSeq" id="WP_148454121.1">
    <property type="nucleotide sequence ID" value="NZ_VSFC01000023.1"/>
</dbReference>
<feature type="domain" description="N-acetyltransferase" evidence="1">
    <location>
        <begin position="14"/>
        <end position="153"/>
    </location>
</feature>
<keyword evidence="3" id="KW-1185">Reference proteome</keyword>
<name>A0A5D0GGA5_9FLAO</name>
<gene>
    <name evidence="2" type="ORF">FVF61_05340</name>
</gene>
<dbReference type="CDD" id="cd04301">
    <property type="entry name" value="NAT_SF"/>
    <property type="match status" value="1"/>
</dbReference>
<evidence type="ECO:0000313" key="3">
    <source>
        <dbReference type="Proteomes" id="UP000324550"/>
    </source>
</evidence>
<dbReference type="EMBL" id="VSFC01000023">
    <property type="protein sequence ID" value="TYA57329.1"/>
    <property type="molecule type" value="Genomic_DNA"/>
</dbReference>
<dbReference type="Pfam" id="PF00583">
    <property type="entry name" value="Acetyltransf_1"/>
    <property type="match status" value="1"/>
</dbReference>
<dbReference type="InterPro" id="IPR000182">
    <property type="entry name" value="GNAT_dom"/>
</dbReference>
<dbReference type="AlphaFoldDB" id="A0A5D0GGA5"/>
<dbReference type="PROSITE" id="PS51186">
    <property type="entry name" value="GNAT"/>
    <property type="match status" value="1"/>
</dbReference>
<proteinExistence type="predicted"/>
<dbReference type="Gene3D" id="3.40.630.30">
    <property type="match status" value="1"/>
</dbReference>
<reference evidence="2 3" key="1">
    <citation type="submission" date="2019-08" db="EMBL/GenBank/DDBJ databases">
        <title>Formosa sediminis sp. nov., isolated from marine sediment.</title>
        <authorList>
            <person name="Cao W.R."/>
        </authorList>
    </citation>
    <scope>NUCLEOTIDE SEQUENCE [LARGE SCALE GENOMIC DNA]</scope>
    <source>
        <strain evidence="2 3">1494</strain>
    </source>
</reference>
<dbReference type="Proteomes" id="UP000324550">
    <property type="component" value="Unassembled WGS sequence"/>
</dbReference>
<protein>
    <submittedName>
        <fullName evidence="2">GNAT family N-acetyltransferase</fullName>
    </submittedName>
</protein>
<keyword evidence="2" id="KW-0808">Transferase</keyword>
<comment type="caution">
    <text evidence="2">The sequence shown here is derived from an EMBL/GenBank/DDBJ whole genome shotgun (WGS) entry which is preliminary data.</text>
</comment>
<evidence type="ECO:0000259" key="1">
    <source>
        <dbReference type="PROSITE" id="PS51186"/>
    </source>
</evidence>
<dbReference type="SUPFAM" id="SSF55729">
    <property type="entry name" value="Acyl-CoA N-acyltransferases (Nat)"/>
    <property type="match status" value="1"/>
</dbReference>
<dbReference type="OrthoDB" id="67353at2"/>
<dbReference type="GO" id="GO:0016747">
    <property type="term" value="F:acyltransferase activity, transferring groups other than amino-acyl groups"/>
    <property type="evidence" value="ECO:0007669"/>
    <property type="project" value="InterPro"/>
</dbReference>
<accession>A0A5D0GGA5</accession>
<dbReference type="InterPro" id="IPR016181">
    <property type="entry name" value="Acyl_CoA_acyltransferase"/>
</dbReference>
<sequence length="153" mass="17936">MDLQFRKLKANESNLYREIRLESLKKFPKNFGSSYKSESKITSSFFQSYIELQDINNFVIGAFYKDSLIGISGFNRYVAEKTKHRGRIIQVYVKSEFQGQQIGSKIIRKTLREAFKISEIEQIEINVLTTNEKTEILYSKLGFKTYGTQKQYL</sequence>
<organism evidence="2 3">
    <name type="scientific">Formosa maritima</name>
    <dbReference type="NCBI Taxonomy" id="2592046"/>
    <lineage>
        <taxon>Bacteria</taxon>
        <taxon>Pseudomonadati</taxon>
        <taxon>Bacteroidota</taxon>
        <taxon>Flavobacteriia</taxon>
        <taxon>Flavobacteriales</taxon>
        <taxon>Flavobacteriaceae</taxon>
        <taxon>Formosa</taxon>
    </lineage>
</organism>